<dbReference type="PANTHER" id="PTHR35851">
    <property type="entry name" value="CELL DIVISION PROTEIN FTSQ"/>
    <property type="match status" value="1"/>
</dbReference>
<comment type="subcellular location">
    <subcellularLocation>
        <location evidence="1">Membrane</location>
    </subcellularLocation>
</comment>
<gene>
    <name evidence="11" type="ORF">LCGC14_1186860</name>
</gene>
<keyword evidence="6 9" id="KW-1133">Transmembrane helix</keyword>
<feature type="transmembrane region" description="Helical" evidence="9">
    <location>
        <begin position="21"/>
        <end position="47"/>
    </location>
</feature>
<dbReference type="InterPro" id="IPR034746">
    <property type="entry name" value="POTRA"/>
</dbReference>
<feature type="domain" description="POTRA" evidence="10">
    <location>
        <begin position="53"/>
        <end position="122"/>
    </location>
</feature>
<dbReference type="GO" id="GO:0016020">
    <property type="term" value="C:membrane"/>
    <property type="evidence" value="ECO:0007669"/>
    <property type="project" value="UniProtKB-SubCell"/>
</dbReference>
<organism evidence="11">
    <name type="scientific">marine sediment metagenome</name>
    <dbReference type="NCBI Taxonomy" id="412755"/>
    <lineage>
        <taxon>unclassified sequences</taxon>
        <taxon>metagenomes</taxon>
        <taxon>ecological metagenomes</taxon>
    </lineage>
</organism>
<keyword evidence="2" id="KW-1003">Cell membrane</keyword>
<keyword evidence="4" id="KW-0132">Cell division</keyword>
<evidence type="ECO:0000256" key="5">
    <source>
        <dbReference type="ARBA" id="ARBA00022692"/>
    </source>
</evidence>
<evidence type="ECO:0000256" key="3">
    <source>
        <dbReference type="ARBA" id="ARBA00022519"/>
    </source>
</evidence>
<dbReference type="HAMAP" id="MF_00911">
    <property type="entry name" value="FtsQ_subfam"/>
    <property type="match status" value="1"/>
</dbReference>
<evidence type="ECO:0000256" key="4">
    <source>
        <dbReference type="ARBA" id="ARBA00022618"/>
    </source>
</evidence>
<dbReference type="InterPro" id="IPR013685">
    <property type="entry name" value="POTRA_FtsQ_type"/>
</dbReference>
<evidence type="ECO:0000313" key="11">
    <source>
        <dbReference type="EMBL" id="KKM95567.1"/>
    </source>
</evidence>
<dbReference type="Pfam" id="PF03799">
    <property type="entry name" value="FtsQ_DivIB_C"/>
    <property type="match status" value="1"/>
</dbReference>
<keyword evidence="8" id="KW-0131">Cell cycle</keyword>
<dbReference type="InterPro" id="IPR045335">
    <property type="entry name" value="FtsQ_C_sf"/>
</dbReference>
<name>A0A0F9PR03_9ZZZZ</name>
<dbReference type="GO" id="GO:0090529">
    <property type="term" value="P:cell septum assembly"/>
    <property type="evidence" value="ECO:0007669"/>
    <property type="project" value="InterPro"/>
</dbReference>
<dbReference type="Gene3D" id="3.40.50.11690">
    <property type="entry name" value="Cell division protein FtsQ/DivIB"/>
    <property type="match status" value="1"/>
</dbReference>
<evidence type="ECO:0000256" key="9">
    <source>
        <dbReference type="SAM" id="Phobius"/>
    </source>
</evidence>
<evidence type="ECO:0000256" key="6">
    <source>
        <dbReference type="ARBA" id="ARBA00022989"/>
    </source>
</evidence>
<dbReference type="PANTHER" id="PTHR35851:SF1">
    <property type="entry name" value="CELL DIVISION PROTEIN FTSQ"/>
    <property type="match status" value="1"/>
</dbReference>
<dbReference type="AlphaFoldDB" id="A0A0F9PR03"/>
<comment type="caution">
    <text evidence="11">The sequence shown here is derived from an EMBL/GenBank/DDBJ whole genome shotgun (WGS) entry which is preliminary data.</text>
</comment>
<dbReference type="Gene3D" id="3.10.20.310">
    <property type="entry name" value="membrane protein fhac"/>
    <property type="match status" value="1"/>
</dbReference>
<keyword evidence="7 9" id="KW-0472">Membrane</keyword>
<evidence type="ECO:0000256" key="2">
    <source>
        <dbReference type="ARBA" id="ARBA00022475"/>
    </source>
</evidence>
<dbReference type="InterPro" id="IPR026579">
    <property type="entry name" value="FtsQ"/>
</dbReference>
<accession>A0A0F9PR03</accession>
<keyword evidence="3" id="KW-0997">Cell inner membrane</keyword>
<dbReference type="InterPro" id="IPR005548">
    <property type="entry name" value="Cell_div_FtsQ/DivIB_C"/>
</dbReference>
<evidence type="ECO:0000256" key="8">
    <source>
        <dbReference type="ARBA" id="ARBA00023306"/>
    </source>
</evidence>
<evidence type="ECO:0000259" key="10">
    <source>
        <dbReference type="PROSITE" id="PS51779"/>
    </source>
</evidence>
<dbReference type="PROSITE" id="PS51779">
    <property type="entry name" value="POTRA"/>
    <property type="match status" value="1"/>
</dbReference>
<evidence type="ECO:0000256" key="7">
    <source>
        <dbReference type="ARBA" id="ARBA00023136"/>
    </source>
</evidence>
<keyword evidence="5 9" id="KW-0812">Transmembrane</keyword>
<evidence type="ECO:0000256" key="1">
    <source>
        <dbReference type="ARBA" id="ARBA00004370"/>
    </source>
</evidence>
<sequence length="260" mass="29032">MAKRASGATFKPKAVKAQKRAINWALIAKQCSVLVLVLTILAGGMYLHEADTLPVKHVTVEGALQHTNKDALISAVTPFVSGSFLDVDVANVKQAGKTLPWVEQVQVRRIWPDTLHLIVKEHQAIARWNDDGLVNNRGEVFKPNKHTFPDGLIQLNGPEGTSDMMARRLVSIQQKVDVIGVRVIKLSMDKRRSWQIDFNDDLHLKLGRADSDKRLNRFVDVFQSGLASYKDVISEVDMRYTNGLAVVWKDGQQPDFNGTV</sequence>
<dbReference type="EMBL" id="LAZR01005992">
    <property type="protein sequence ID" value="KKM95567.1"/>
    <property type="molecule type" value="Genomic_DNA"/>
</dbReference>
<dbReference type="Pfam" id="PF08478">
    <property type="entry name" value="POTRA_1"/>
    <property type="match status" value="1"/>
</dbReference>
<reference evidence="11" key="1">
    <citation type="journal article" date="2015" name="Nature">
        <title>Complex archaea that bridge the gap between prokaryotes and eukaryotes.</title>
        <authorList>
            <person name="Spang A."/>
            <person name="Saw J.H."/>
            <person name="Jorgensen S.L."/>
            <person name="Zaremba-Niedzwiedzka K."/>
            <person name="Martijn J."/>
            <person name="Lind A.E."/>
            <person name="van Eijk R."/>
            <person name="Schleper C."/>
            <person name="Guy L."/>
            <person name="Ettema T.J."/>
        </authorList>
    </citation>
    <scope>NUCLEOTIDE SEQUENCE</scope>
</reference>
<proteinExistence type="inferred from homology"/>
<protein>
    <recommendedName>
        <fullName evidence="10">POTRA domain-containing protein</fullName>
    </recommendedName>
</protein>